<keyword evidence="1" id="KW-0479">Metal-binding</keyword>
<evidence type="ECO:0000256" key="1">
    <source>
        <dbReference type="PROSITE-ProRule" id="PRU00042"/>
    </source>
</evidence>
<accession>A0A9W8Z5N1</accession>
<gene>
    <name evidence="3" type="ORF">N0V91_010213</name>
</gene>
<dbReference type="EMBL" id="JAPEVA010000130">
    <property type="protein sequence ID" value="KAJ4398441.1"/>
    <property type="molecule type" value="Genomic_DNA"/>
</dbReference>
<keyword evidence="1" id="KW-0862">Zinc</keyword>
<protein>
    <recommendedName>
        <fullName evidence="2">C2H2-type domain-containing protein</fullName>
    </recommendedName>
</protein>
<evidence type="ECO:0000313" key="3">
    <source>
        <dbReference type="EMBL" id="KAJ4398441.1"/>
    </source>
</evidence>
<reference evidence="3" key="1">
    <citation type="submission" date="2022-10" db="EMBL/GenBank/DDBJ databases">
        <title>Tapping the CABI collections for fungal endophytes: first genome assemblies for Collariella, Neodidymelliopsis, Ascochyta clinopodiicola, Didymella pomorum, Didymosphaeria variabile, Neocosmospora piperis and Neocucurbitaria cava.</title>
        <authorList>
            <person name="Hill R."/>
        </authorList>
    </citation>
    <scope>NUCLEOTIDE SEQUENCE</scope>
    <source>
        <strain evidence="3">IMI 355091</strain>
    </source>
</reference>
<dbReference type="Proteomes" id="UP001140510">
    <property type="component" value="Unassembled WGS sequence"/>
</dbReference>
<sequence length="224" mass="24847">MCKAEHERTFGRPDHLQQHARNFHKCDKPLSELVRDAWRKDGPGLIDDKSWTCGFCQEVLPNWDARATHIAGHFKAGMLMAQWRDNRVSQSTLPRESTMSEEPALLDALAGMGATFAGSSNYGSITNHARVDSAQHQQSLSTSMTAFMPMSASIPDITFDPFCTWGNPIDTFIPPTAQPFSTYTTQSSCPTVTTNNDPTMMGGSDVQYDINGNPVFDHGVWNSW</sequence>
<comment type="caution">
    <text evidence="3">The sequence shown here is derived from an EMBL/GenBank/DDBJ whole genome shotgun (WGS) entry which is preliminary data.</text>
</comment>
<dbReference type="AlphaFoldDB" id="A0A9W8Z5N1"/>
<dbReference type="OrthoDB" id="10056939at2759"/>
<dbReference type="GO" id="GO:0008270">
    <property type="term" value="F:zinc ion binding"/>
    <property type="evidence" value="ECO:0007669"/>
    <property type="project" value="UniProtKB-KW"/>
</dbReference>
<dbReference type="InterPro" id="IPR013087">
    <property type="entry name" value="Znf_C2H2_type"/>
</dbReference>
<proteinExistence type="predicted"/>
<evidence type="ECO:0000313" key="4">
    <source>
        <dbReference type="Proteomes" id="UP001140510"/>
    </source>
</evidence>
<evidence type="ECO:0000259" key="2">
    <source>
        <dbReference type="PROSITE" id="PS50157"/>
    </source>
</evidence>
<dbReference type="PROSITE" id="PS50157">
    <property type="entry name" value="ZINC_FINGER_C2H2_2"/>
    <property type="match status" value="1"/>
</dbReference>
<name>A0A9W8Z5N1_9PLEO</name>
<keyword evidence="1" id="KW-0863">Zinc-finger</keyword>
<keyword evidence="4" id="KW-1185">Reference proteome</keyword>
<feature type="domain" description="C2H2-type" evidence="2">
    <location>
        <begin position="1"/>
        <end position="29"/>
    </location>
</feature>
<organism evidence="3 4">
    <name type="scientific">Didymella pomorum</name>
    <dbReference type="NCBI Taxonomy" id="749634"/>
    <lineage>
        <taxon>Eukaryota</taxon>
        <taxon>Fungi</taxon>
        <taxon>Dikarya</taxon>
        <taxon>Ascomycota</taxon>
        <taxon>Pezizomycotina</taxon>
        <taxon>Dothideomycetes</taxon>
        <taxon>Pleosporomycetidae</taxon>
        <taxon>Pleosporales</taxon>
        <taxon>Pleosporineae</taxon>
        <taxon>Didymellaceae</taxon>
        <taxon>Didymella</taxon>
    </lineage>
</organism>